<proteinExistence type="inferred from homology"/>
<dbReference type="NCBIfam" id="TIGR00427">
    <property type="entry name" value="NAAT family transporter"/>
    <property type="match status" value="1"/>
</dbReference>
<reference evidence="8 9" key="1">
    <citation type="submission" date="2018-11" db="EMBL/GenBank/DDBJ databases">
        <title>Schleiferia aggregans sp. nov., a moderately thermophilic heterotrophic bacterium isolated from microbial mats at a terrestrial hot spring.</title>
        <authorList>
            <person name="Iino T."/>
            <person name="Ohkuma M."/>
            <person name="Haruta S."/>
        </authorList>
    </citation>
    <scope>NUCLEOTIDE SEQUENCE [LARGE SCALE GENOMIC DNA]</scope>
    <source>
        <strain evidence="8 9">LA</strain>
    </source>
</reference>
<organism evidence="8 9">
    <name type="scientific">Thermaurantimonas aggregans</name>
    <dbReference type="NCBI Taxonomy" id="2173829"/>
    <lineage>
        <taxon>Bacteria</taxon>
        <taxon>Pseudomonadati</taxon>
        <taxon>Bacteroidota</taxon>
        <taxon>Flavobacteriia</taxon>
        <taxon>Flavobacteriales</taxon>
        <taxon>Schleiferiaceae</taxon>
        <taxon>Thermaurantimonas</taxon>
    </lineage>
</organism>
<evidence type="ECO:0000256" key="2">
    <source>
        <dbReference type="ARBA" id="ARBA00009784"/>
    </source>
</evidence>
<keyword evidence="6 7" id="KW-0472">Membrane</keyword>
<accession>A0A401XKB5</accession>
<dbReference type="InterPro" id="IPR002771">
    <property type="entry name" value="Multi_antbiot-R_MarC"/>
</dbReference>
<keyword evidence="4 7" id="KW-0812">Transmembrane</keyword>
<dbReference type="OrthoDB" id="21094at2"/>
<feature type="transmembrane region" description="Helical" evidence="7">
    <location>
        <begin position="146"/>
        <end position="166"/>
    </location>
</feature>
<comment type="subcellular location">
    <subcellularLocation>
        <location evidence="1 7">Cell membrane</location>
        <topology evidence="1 7">Multi-pass membrane protein</topology>
    </subcellularLocation>
</comment>
<comment type="similarity">
    <text evidence="2 7">Belongs to the UPF0056 (MarC) family.</text>
</comment>
<evidence type="ECO:0000256" key="6">
    <source>
        <dbReference type="ARBA" id="ARBA00023136"/>
    </source>
</evidence>
<gene>
    <name evidence="8" type="ORF">JCM31826_09060</name>
</gene>
<dbReference type="Pfam" id="PF01914">
    <property type="entry name" value="MarC"/>
    <property type="match status" value="1"/>
</dbReference>
<feature type="transmembrane region" description="Helical" evidence="7">
    <location>
        <begin position="178"/>
        <end position="198"/>
    </location>
</feature>
<dbReference type="PANTHER" id="PTHR33508">
    <property type="entry name" value="UPF0056 MEMBRANE PROTEIN YHCE"/>
    <property type="match status" value="1"/>
</dbReference>
<comment type="caution">
    <text evidence="8">The sequence shown here is derived from an EMBL/GenBank/DDBJ whole genome shotgun (WGS) entry which is preliminary data.</text>
</comment>
<keyword evidence="9" id="KW-1185">Reference proteome</keyword>
<dbReference type="Proteomes" id="UP000286715">
    <property type="component" value="Unassembled WGS sequence"/>
</dbReference>
<evidence type="ECO:0000256" key="1">
    <source>
        <dbReference type="ARBA" id="ARBA00004651"/>
    </source>
</evidence>
<evidence type="ECO:0000256" key="7">
    <source>
        <dbReference type="RuleBase" id="RU362048"/>
    </source>
</evidence>
<feature type="transmembrane region" description="Helical" evidence="7">
    <location>
        <begin position="43"/>
        <end position="62"/>
    </location>
</feature>
<evidence type="ECO:0000256" key="3">
    <source>
        <dbReference type="ARBA" id="ARBA00022475"/>
    </source>
</evidence>
<dbReference type="RefSeq" id="WP_124397484.1">
    <property type="nucleotide sequence ID" value="NZ_BHZE01000006.1"/>
</dbReference>
<dbReference type="EMBL" id="BHZE01000006">
    <property type="protein sequence ID" value="GCD77424.1"/>
    <property type="molecule type" value="Genomic_DNA"/>
</dbReference>
<name>A0A401XKB5_9FLAO</name>
<sequence length="212" mass="23080">MENIVNYALVAFTSFFSVMNPVGVMPLFLSMTAGLELQHRRRTALKACTVAFITLVIFGLLGEFIFNFFGISVNGLRVVGGLIFFKMGSEMLQAQVSKMKLPDEEVKKYVGDISVTPLAIPMITGPGAITNAMLLMQDAVNLSFKAVLVGVMLVVCLIMLIALLFASRIISLLGSTGINVLVRLMGLIVMVVAIEFFISGLTPIVRSMFLIY</sequence>
<keyword evidence="3" id="KW-1003">Cell membrane</keyword>
<evidence type="ECO:0000256" key="4">
    <source>
        <dbReference type="ARBA" id="ARBA00022692"/>
    </source>
</evidence>
<protein>
    <recommendedName>
        <fullName evidence="7">UPF0056 membrane protein</fullName>
    </recommendedName>
</protein>
<comment type="caution">
    <text evidence="7">Lacks conserved residue(s) required for the propagation of feature annotation.</text>
</comment>
<evidence type="ECO:0000256" key="5">
    <source>
        <dbReference type="ARBA" id="ARBA00022989"/>
    </source>
</evidence>
<dbReference type="GO" id="GO:0005886">
    <property type="term" value="C:plasma membrane"/>
    <property type="evidence" value="ECO:0007669"/>
    <property type="project" value="UniProtKB-SubCell"/>
</dbReference>
<dbReference type="PANTHER" id="PTHR33508:SF1">
    <property type="entry name" value="UPF0056 MEMBRANE PROTEIN YHCE"/>
    <property type="match status" value="1"/>
</dbReference>
<evidence type="ECO:0000313" key="9">
    <source>
        <dbReference type="Proteomes" id="UP000286715"/>
    </source>
</evidence>
<dbReference type="AlphaFoldDB" id="A0A401XKB5"/>
<keyword evidence="5 7" id="KW-1133">Transmembrane helix</keyword>
<feature type="transmembrane region" description="Helical" evidence="7">
    <location>
        <begin position="109"/>
        <end position="134"/>
    </location>
</feature>
<evidence type="ECO:0000313" key="8">
    <source>
        <dbReference type="EMBL" id="GCD77424.1"/>
    </source>
</evidence>
<feature type="transmembrane region" description="Helical" evidence="7">
    <location>
        <begin position="6"/>
        <end position="31"/>
    </location>
</feature>